<evidence type="ECO:0000259" key="4">
    <source>
        <dbReference type="PROSITE" id="PS50056"/>
    </source>
</evidence>
<keyword evidence="1" id="KW-0378">Hydrolase</keyword>
<dbReference type="InterPro" id="IPR029021">
    <property type="entry name" value="Prot-tyrosine_phosphatase-like"/>
</dbReference>
<dbReference type="PANTHER" id="PTHR23339">
    <property type="entry name" value="TYROSINE SPECIFIC PROTEIN PHOSPHATASE AND DUAL SPECIFICITY PROTEIN PHOSPHATASE"/>
    <property type="match status" value="1"/>
</dbReference>
<dbReference type="PROSITE" id="PS00383">
    <property type="entry name" value="TYR_PHOSPHATASE_1"/>
    <property type="match status" value="1"/>
</dbReference>
<dbReference type="GO" id="GO:0004725">
    <property type="term" value="F:protein tyrosine phosphatase activity"/>
    <property type="evidence" value="ECO:0007669"/>
    <property type="project" value="InterPro"/>
</dbReference>
<dbReference type="Gene3D" id="3.90.190.10">
    <property type="entry name" value="Protein tyrosine phosphatase superfamily"/>
    <property type="match status" value="1"/>
</dbReference>
<dbReference type="PRINTS" id="PR00700">
    <property type="entry name" value="PRTYPHPHTASE"/>
</dbReference>
<reference evidence="5" key="1">
    <citation type="submission" date="2016-06" db="UniProtKB">
        <authorList>
            <consortium name="WormBaseParasite"/>
        </authorList>
    </citation>
    <scope>IDENTIFICATION</scope>
</reference>
<feature type="domain" description="Tyrosine specific protein phosphatases" evidence="4">
    <location>
        <begin position="112"/>
        <end position="179"/>
    </location>
</feature>
<evidence type="ECO:0000256" key="1">
    <source>
        <dbReference type="ARBA" id="ARBA00022801"/>
    </source>
</evidence>
<dbReference type="SMART" id="SM00404">
    <property type="entry name" value="PTPc_motif"/>
    <property type="match status" value="1"/>
</dbReference>
<dbReference type="InterPro" id="IPR003595">
    <property type="entry name" value="Tyr_Pase_cat"/>
</dbReference>
<evidence type="ECO:0000259" key="3">
    <source>
        <dbReference type="PROSITE" id="PS50054"/>
    </source>
</evidence>
<protein>
    <submittedName>
        <fullName evidence="5">TYR_PHOSPHATASE_2 domain-containing protein</fullName>
    </submittedName>
</protein>
<dbReference type="InterPro" id="IPR000387">
    <property type="entry name" value="Tyr_Pase_dom"/>
</dbReference>
<dbReference type="InterPro" id="IPR016130">
    <property type="entry name" value="Tyr_Pase_AS"/>
</dbReference>
<dbReference type="SMART" id="SM00195">
    <property type="entry name" value="DSPc"/>
    <property type="match status" value="1"/>
</dbReference>
<dbReference type="PROSITE" id="PS50056">
    <property type="entry name" value="TYR_PHOSPHATASE_2"/>
    <property type="match status" value="1"/>
</dbReference>
<dbReference type="SUPFAM" id="SSF52799">
    <property type="entry name" value="(Phosphotyrosine protein) phosphatases II"/>
    <property type="match status" value="1"/>
</dbReference>
<evidence type="ECO:0000256" key="2">
    <source>
        <dbReference type="ARBA" id="ARBA00022912"/>
    </source>
</evidence>
<dbReference type="InterPro" id="IPR000242">
    <property type="entry name" value="PTP_cat"/>
</dbReference>
<dbReference type="InterPro" id="IPR020422">
    <property type="entry name" value="TYR_PHOSPHATASE_DUAL_dom"/>
</dbReference>
<dbReference type="Pfam" id="PF00782">
    <property type="entry name" value="DSPc"/>
    <property type="match status" value="1"/>
</dbReference>
<proteinExistence type="predicted"/>
<sequence length="198" mass="22791">LKWKIMSDPRFCEIFCRGRHCPYCSSTHRFKPNECAVPGLYSTWQSMQIFNLSLLIRLHIKTIINMQIPGEHPYCGDGINKSGFSYDPEMFMEAGIFHYNFAWRDYEVGSIRNVLDAVKVMMFALEQGRVAVHCHAGLGRTGTLIVCLFIFRDNMTAKQAVRFVRARRPGSVQSTVQLARIKQFAAFVQTLRGIFLER</sequence>
<feature type="domain" description="Tyrosine-protein phosphatase" evidence="3">
    <location>
        <begin position="23"/>
        <end position="193"/>
    </location>
</feature>
<dbReference type="FunFam" id="3.90.190.10:FF:000157">
    <property type="entry name" value="Protein-tyrosine phosphatase"/>
    <property type="match status" value="1"/>
</dbReference>
<organism evidence="5">
    <name type="scientific">Schistocephalus solidus</name>
    <name type="common">Tapeworm</name>
    <dbReference type="NCBI Taxonomy" id="70667"/>
    <lineage>
        <taxon>Eukaryota</taxon>
        <taxon>Metazoa</taxon>
        <taxon>Spiralia</taxon>
        <taxon>Lophotrochozoa</taxon>
        <taxon>Platyhelminthes</taxon>
        <taxon>Cestoda</taxon>
        <taxon>Eucestoda</taxon>
        <taxon>Diphyllobothriidea</taxon>
        <taxon>Diphyllobothriidae</taxon>
        <taxon>Schistocephalus</taxon>
    </lineage>
</organism>
<dbReference type="AlphaFoldDB" id="A0A183STF3"/>
<accession>A0A183STF3</accession>
<name>A0A183STF3_SCHSO</name>
<dbReference type="WBParaSite" id="SSLN_0000778301-mRNA-1">
    <property type="protein sequence ID" value="SSLN_0000778301-mRNA-1"/>
    <property type="gene ID" value="SSLN_0000778301"/>
</dbReference>
<dbReference type="InterPro" id="IPR000340">
    <property type="entry name" value="Dual-sp_phosphatase_cat-dom"/>
</dbReference>
<dbReference type="InterPro" id="IPR050561">
    <property type="entry name" value="PTP"/>
</dbReference>
<dbReference type="PROSITE" id="PS50054">
    <property type="entry name" value="TYR_PHOSPHATASE_DUAL"/>
    <property type="match status" value="1"/>
</dbReference>
<evidence type="ECO:0000313" key="5">
    <source>
        <dbReference type="WBParaSite" id="SSLN_0000778301-mRNA-1"/>
    </source>
</evidence>
<keyword evidence="2" id="KW-0904">Protein phosphatase</keyword>